<dbReference type="PANTHER" id="PTHR34128">
    <property type="entry name" value="CYTOCHROME C-TYPE BIOGENESIS PROTEIN CCME HOMOLOG, MITOCHONDRIAL"/>
    <property type="match status" value="1"/>
</dbReference>
<dbReference type="InterPro" id="IPR036127">
    <property type="entry name" value="CcmE-like_sf"/>
</dbReference>
<dbReference type="GO" id="GO:0017004">
    <property type="term" value="P:cytochrome complex assembly"/>
    <property type="evidence" value="ECO:0007669"/>
    <property type="project" value="UniProtKB-KW"/>
</dbReference>
<keyword evidence="6 10" id="KW-1133">Transmembrane helix</keyword>
<name>A0A2R6XSN7_MARPO</name>
<dbReference type="OrthoDB" id="1886868at2759"/>
<proteinExistence type="inferred from homology"/>
<protein>
    <recommendedName>
        <fullName evidence="13">Cytochrome c-type biogenesis protein CcmE</fullName>
    </recommendedName>
</protein>
<dbReference type="GO" id="GO:1903607">
    <property type="term" value="P:cytochrome c biosynthetic process"/>
    <property type="evidence" value="ECO:0000318"/>
    <property type="project" value="GO_Central"/>
</dbReference>
<feature type="region of interest" description="Disordered" evidence="9">
    <location>
        <begin position="305"/>
        <end position="336"/>
    </location>
</feature>
<keyword evidence="2" id="KW-0349">Heme</keyword>
<evidence type="ECO:0000313" key="12">
    <source>
        <dbReference type="Proteomes" id="UP000244005"/>
    </source>
</evidence>
<dbReference type="Gene3D" id="2.40.50.140">
    <property type="entry name" value="Nucleic acid-binding proteins"/>
    <property type="match status" value="1"/>
</dbReference>
<dbReference type="InterPro" id="IPR004329">
    <property type="entry name" value="CcmE"/>
</dbReference>
<evidence type="ECO:0000256" key="4">
    <source>
        <dbReference type="ARBA" id="ARBA00022723"/>
    </source>
</evidence>
<gene>
    <name evidence="11" type="ORF">MARPO_0003s0021</name>
</gene>
<sequence>MKASHVQRLATRILEFRGSISTLNCGFRAVEKSGTAVWYDVAESSKYGSPMWNRCFSSLLGRRAGVALGSRGIGCTVKSILEVPSSVQPFSRVHIRGLASGFRSSNGTLVDLGTRARQQQARRLWTIALTGSLVAGFIIIVLNTFQENMMFYITPSQALEKYYIDPSKNKFRLGGLVLEGSVHHFKSSADMEFVVTDLANEVLVRYRGALPDLFREGHSVVAEGFLRPIDNYPGRPDASNEVNEDLVERAKKAGCYFAAVDVLAKHDEKYMPKEVAAAIEKNKAAQDVLLPSPILATTAENASPIQPVIETPPTAGSKKKGVAQTPSKARQYEIRL</sequence>
<dbReference type="GO" id="GO:0005743">
    <property type="term" value="C:mitochondrial inner membrane"/>
    <property type="evidence" value="ECO:0000318"/>
    <property type="project" value="GO_Central"/>
</dbReference>
<evidence type="ECO:0000256" key="7">
    <source>
        <dbReference type="ARBA" id="ARBA00023004"/>
    </source>
</evidence>
<dbReference type="GO" id="GO:0017003">
    <property type="term" value="P:protein-heme linkage"/>
    <property type="evidence" value="ECO:0007669"/>
    <property type="project" value="InterPro"/>
</dbReference>
<evidence type="ECO:0000313" key="11">
    <source>
        <dbReference type="EMBL" id="PTQ49112.1"/>
    </source>
</evidence>
<dbReference type="HAMAP" id="MF_01959">
    <property type="entry name" value="CcmE"/>
    <property type="match status" value="1"/>
</dbReference>
<dbReference type="PANTHER" id="PTHR34128:SF2">
    <property type="entry name" value="CYTOCHROME C-TYPE BIOGENESIS PROTEIN CCME HOMOLOG, MITOCHONDRIAL"/>
    <property type="match status" value="1"/>
</dbReference>
<organism evidence="11 12">
    <name type="scientific">Marchantia polymorpha</name>
    <name type="common">Common liverwort</name>
    <name type="synonym">Marchantia aquatica</name>
    <dbReference type="NCBI Taxonomy" id="3197"/>
    <lineage>
        <taxon>Eukaryota</taxon>
        <taxon>Viridiplantae</taxon>
        <taxon>Streptophyta</taxon>
        <taxon>Embryophyta</taxon>
        <taxon>Marchantiophyta</taxon>
        <taxon>Marchantiopsida</taxon>
        <taxon>Marchantiidae</taxon>
        <taxon>Marchantiales</taxon>
        <taxon>Marchantiaceae</taxon>
        <taxon>Marchantia</taxon>
    </lineage>
</organism>
<evidence type="ECO:0000256" key="8">
    <source>
        <dbReference type="ARBA" id="ARBA00023136"/>
    </source>
</evidence>
<evidence type="ECO:0000256" key="5">
    <source>
        <dbReference type="ARBA" id="ARBA00022748"/>
    </source>
</evidence>
<evidence type="ECO:0000256" key="10">
    <source>
        <dbReference type="SAM" id="Phobius"/>
    </source>
</evidence>
<keyword evidence="12" id="KW-1185">Reference proteome</keyword>
<dbReference type="Gramene" id="Mp7g10020.1">
    <property type="protein sequence ID" value="Mp7g10020.1.cds"/>
    <property type="gene ID" value="Mp7g10020"/>
</dbReference>
<dbReference type="Pfam" id="PF03100">
    <property type="entry name" value="CcmE"/>
    <property type="match status" value="1"/>
</dbReference>
<evidence type="ECO:0000256" key="2">
    <source>
        <dbReference type="ARBA" id="ARBA00022617"/>
    </source>
</evidence>
<evidence type="ECO:0008006" key="13">
    <source>
        <dbReference type="Google" id="ProtNLM"/>
    </source>
</evidence>
<dbReference type="OMA" id="FYITPSQ"/>
<evidence type="ECO:0000256" key="3">
    <source>
        <dbReference type="ARBA" id="ARBA00022692"/>
    </source>
</evidence>
<keyword evidence="5" id="KW-0201">Cytochrome c-type biogenesis</keyword>
<keyword evidence="8 10" id="KW-0472">Membrane</keyword>
<comment type="subcellular location">
    <subcellularLocation>
        <location evidence="1">Membrane</location>
    </subcellularLocation>
</comment>
<reference evidence="12" key="1">
    <citation type="journal article" date="2017" name="Cell">
        <title>Insights into land plant evolution garnered from the Marchantia polymorpha genome.</title>
        <authorList>
            <person name="Bowman J.L."/>
            <person name="Kohchi T."/>
            <person name="Yamato K.T."/>
            <person name="Jenkins J."/>
            <person name="Shu S."/>
            <person name="Ishizaki K."/>
            <person name="Yamaoka S."/>
            <person name="Nishihama R."/>
            <person name="Nakamura Y."/>
            <person name="Berger F."/>
            <person name="Adam C."/>
            <person name="Aki S.S."/>
            <person name="Althoff F."/>
            <person name="Araki T."/>
            <person name="Arteaga-Vazquez M.A."/>
            <person name="Balasubrmanian S."/>
            <person name="Barry K."/>
            <person name="Bauer D."/>
            <person name="Boehm C.R."/>
            <person name="Briginshaw L."/>
            <person name="Caballero-Perez J."/>
            <person name="Catarino B."/>
            <person name="Chen F."/>
            <person name="Chiyoda S."/>
            <person name="Chovatia M."/>
            <person name="Davies K.M."/>
            <person name="Delmans M."/>
            <person name="Demura T."/>
            <person name="Dierschke T."/>
            <person name="Dolan L."/>
            <person name="Dorantes-Acosta A.E."/>
            <person name="Eklund D.M."/>
            <person name="Florent S.N."/>
            <person name="Flores-Sandoval E."/>
            <person name="Fujiyama A."/>
            <person name="Fukuzawa H."/>
            <person name="Galik B."/>
            <person name="Grimanelli D."/>
            <person name="Grimwood J."/>
            <person name="Grossniklaus U."/>
            <person name="Hamada T."/>
            <person name="Haseloff J."/>
            <person name="Hetherington A.J."/>
            <person name="Higo A."/>
            <person name="Hirakawa Y."/>
            <person name="Hundley H.N."/>
            <person name="Ikeda Y."/>
            <person name="Inoue K."/>
            <person name="Inoue S.I."/>
            <person name="Ishida S."/>
            <person name="Jia Q."/>
            <person name="Kakita M."/>
            <person name="Kanazawa T."/>
            <person name="Kawai Y."/>
            <person name="Kawashima T."/>
            <person name="Kennedy M."/>
            <person name="Kinose K."/>
            <person name="Kinoshita T."/>
            <person name="Kohara Y."/>
            <person name="Koide E."/>
            <person name="Komatsu K."/>
            <person name="Kopischke S."/>
            <person name="Kubo M."/>
            <person name="Kyozuka J."/>
            <person name="Lagercrantz U."/>
            <person name="Lin S.S."/>
            <person name="Lindquist E."/>
            <person name="Lipzen A.M."/>
            <person name="Lu C.W."/>
            <person name="De Luna E."/>
            <person name="Martienssen R.A."/>
            <person name="Minamino N."/>
            <person name="Mizutani M."/>
            <person name="Mizutani M."/>
            <person name="Mochizuki N."/>
            <person name="Monte I."/>
            <person name="Mosher R."/>
            <person name="Nagasaki H."/>
            <person name="Nakagami H."/>
            <person name="Naramoto S."/>
            <person name="Nishitani K."/>
            <person name="Ohtani M."/>
            <person name="Okamoto T."/>
            <person name="Okumura M."/>
            <person name="Phillips J."/>
            <person name="Pollak B."/>
            <person name="Reinders A."/>
            <person name="Rovekamp M."/>
            <person name="Sano R."/>
            <person name="Sawa S."/>
            <person name="Schmid M.W."/>
            <person name="Shirakawa M."/>
            <person name="Solano R."/>
            <person name="Spunde A."/>
            <person name="Suetsugu N."/>
            <person name="Sugano S."/>
            <person name="Sugiyama A."/>
            <person name="Sun R."/>
            <person name="Suzuki Y."/>
            <person name="Takenaka M."/>
            <person name="Takezawa D."/>
            <person name="Tomogane H."/>
            <person name="Tsuzuki M."/>
            <person name="Ueda T."/>
            <person name="Umeda M."/>
            <person name="Ward J.M."/>
            <person name="Watanabe Y."/>
            <person name="Yazaki K."/>
            <person name="Yokoyama R."/>
            <person name="Yoshitake Y."/>
            <person name="Yotsui I."/>
            <person name="Zachgo S."/>
            <person name="Schmutz J."/>
        </authorList>
    </citation>
    <scope>NUCLEOTIDE SEQUENCE [LARGE SCALE GENOMIC DNA]</scope>
    <source>
        <strain evidence="12">Tak-1</strain>
    </source>
</reference>
<dbReference type="InterPro" id="IPR012340">
    <property type="entry name" value="NA-bd_OB-fold"/>
</dbReference>
<dbReference type="SUPFAM" id="SSF82093">
    <property type="entry name" value="Heme chaperone CcmE"/>
    <property type="match status" value="1"/>
</dbReference>
<accession>A0A2R6XSN7</accession>
<dbReference type="EMBL" id="KZ772675">
    <property type="protein sequence ID" value="PTQ49112.1"/>
    <property type="molecule type" value="Genomic_DNA"/>
</dbReference>
<dbReference type="AlphaFoldDB" id="A0A2R6XSN7"/>
<keyword evidence="4" id="KW-0479">Metal-binding</keyword>
<dbReference type="Proteomes" id="UP000244005">
    <property type="component" value="Unassembled WGS sequence"/>
</dbReference>
<evidence type="ECO:0000256" key="6">
    <source>
        <dbReference type="ARBA" id="ARBA00022989"/>
    </source>
</evidence>
<dbReference type="GO" id="GO:0046872">
    <property type="term" value="F:metal ion binding"/>
    <property type="evidence" value="ECO:0007669"/>
    <property type="project" value="UniProtKB-KW"/>
</dbReference>
<keyword evidence="3 10" id="KW-0812">Transmembrane</keyword>
<keyword evidence="7" id="KW-0408">Iron</keyword>
<evidence type="ECO:0000256" key="1">
    <source>
        <dbReference type="ARBA" id="ARBA00004370"/>
    </source>
</evidence>
<dbReference type="GO" id="GO:0005886">
    <property type="term" value="C:plasma membrane"/>
    <property type="evidence" value="ECO:0007669"/>
    <property type="project" value="InterPro"/>
</dbReference>
<dbReference type="GO" id="GO:0020037">
    <property type="term" value="F:heme binding"/>
    <property type="evidence" value="ECO:0000318"/>
    <property type="project" value="GO_Central"/>
</dbReference>
<evidence type="ECO:0000256" key="9">
    <source>
        <dbReference type="SAM" id="MobiDB-lite"/>
    </source>
</evidence>
<feature type="transmembrane region" description="Helical" evidence="10">
    <location>
        <begin position="124"/>
        <end position="145"/>
    </location>
</feature>